<name>A0ABQ1PJG7_9ENTE</name>
<evidence type="ECO:0000313" key="1">
    <source>
        <dbReference type="EMBL" id="GGC98359.1"/>
    </source>
</evidence>
<dbReference type="PANTHER" id="PTHR37813:SF1">
    <property type="entry name" value="FELS-2 PROPHAGE PROTEIN"/>
    <property type="match status" value="1"/>
</dbReference>
<sequence length="923" mass="98420">MAKEILPTTNKKFIQSIKKSTKVTKSLDKQLSKTTKRLNNFIKPLSKSNKLSKPFADMKKQITALNQAIVANDLASFESGLAAISTTFSELSVQSQQMIRSLGLVSKNYGLLSQAFQGSLTIDDTSLVSLDVQTKSLIQSFSSVQATISNLKSELIIDTTSIATLIDSGKNLTTEFSLMNQNMAAFTGTFTSSQSVIASFGGTINSTLSSIDSSINNLVSISENLGNVLTNAIKEPAIEVEKSQNSFEKLKNSLNEMFKPLVKGVEAGATFDELKGRVNKLDEALANVGFSDFQTSIFGVSKAFQSVSSQGGSMFQKINDSINSTGEKYSLLKKVFKGKLEIDDSNFNKMDENSQNLVRRFSEAKNAFKVFKGELNVGDDVFKELDKASQISVKRFSEMEKKFSGIKQTIGNTGLSVLTKIVPPQLTDPFATGEMDPTASLRSTLDFGLNDIKQKFAKFSTVGTNLAKTVQIPMKVGTTALGGMVQGLVSVMGIAMKAIAPTAIIGVALAGFGLLDTQMDGQLGNMIQTAITKGPEVITGFVQGIIDKLPDLITSGTQLVAGLAEAISINLPVIIESGMALLQTLIDGVIANLPSLINSALLIIETLATSLLTAAPQLLLMGLELLSALVDGLFQDPAKLIDTITSIIDTLTGEITTSLPKIIDKGIEILVKLAEGIASVLPQLIPVALEAMTTLVRTLSENLPKLLDAAVEIVGKLCEGLLANLPQILSAAVGLILALVQGIGKSIPKIITAGAQIMLKLLETFVKAIPDLRDAGGNLIQGLIDGIGGMAKAALEAVKKIGKSIGDTFKSIFNIHSPSRWMRDEIGAMLPAGLAIGIERNAHVIDQPMDDLASKVILPSLDSLDQQVDTVQQLSVHSSSTQTQQKEKQPATFNINFGNQQFKAFVSDISEAMGQDAAINLAF</sequence>
<dbReference type="EMBL" id="BMKI01000008">
    <property type="protein sequence ID" value="GGC98359.1"/>
    <property type="molecule type" value="Genomic_DNA"/>
</dbReference>
<protein>
    <submittedName>
        <fullName evidence="1">Membrane protein</fullName>
    </submittedName>
</protein>
<dbReference type="Proteomes" id="UP000630615">
    <property type="component" value="Unassembled WGS sequence"/>
</dbReference>
<reference evidence="2" key="1">
    <citation type="journal article" date="2019" name="Int. J. Syst. Evol. Microbiol.">
        <title>The Global Catalogue of Microorganisms (GCM) 10K type strain sequencing project: providing services to taxonomists for standard genome sequencing and annotation.</title>
        <authorList>
            <consortium name="The Broad Institute Genomics Platform"/>
            <consortium name="The Broad Institute Genome Sequencing Center for Infectious Disease"/>
            <person name="Wu L."/>
            <person name="Ma J."/>
        </authorList>
    </citation>
    <scope>NUCLEOTIDE SEQUENCE [LARGE SCALE GENOMIC DNA]</scope>
    <source>
        <strain evidence="2">CGMCC 1.15942</strain>
    </source>
</reference>
<dbReference type="Gene3D" id="1.25.10.10">
    <property type="entry name" value="Leucine-rich Repeat Variant"/>
    <property type="match status" value="1"/>
</dbReference>
<dbReference type="SUPFAM" id="SSF48371">
    <property type="entry name" value="ARM repeat"/>
    <property type="match status" value="1"/>
</dbReference>
<keyword evidence="2" id="KW-1185">Reference proteome</keyword>
<dbReference type="RefSeq" id="WP_088269734.1">
    <property type="nucleotide sequence ID" value="NZ_BMKI01000008.1"/>
</dbReference>
<comment type="caution">
    <text evidence="1">The sequence shown here is derived from an EMBL/GenBank/DDBJ whole genome shotgun (WGS) entry which is preliminary data.</text>
</comment>
<dbReference type="InterPro" id="IPR016024">
    <property type="entry name" value="ARM-type_fold"/>
</dbReference>
<dbReference type="InterPro" id="IPR011989">
    <property type="entry name" value="ARM-like"/>
</dbReference>
<proteinExistence type="predicted"/>
<dbReference type="PANTHER" id="PTHR37813">
    <property type="entry name" value="FELS-2 PROPHAGE PROTEIN"/>
    <property type="match status" value="1"/>
</dbReference>
<organism evidence="1 2">
    <name type="scientific">Enterococcus wangshanyuanii</name>
    <dbReference type="NCBI Taxonomy" id="2005703"/>
    <lineage>
        <taxon>Bacteria</taxon>
        <taxon>Bacillati</taxon>
        <taxon>Bacillota</taxon>
        <taxon>Bacilli</taxon>
        <taxon>Lactobacillales</taxon>
        <taxon>Enterococcaceae</taxon>
        <taxon>Enterococcus</taxon>
    </lineage>
</organism>
<evidence type="ECO:0000313" key="2">
    <source>
        <dbReference type="Proteomes" id="UP000630615"/>
    </source>
</evidence>
<gene>
    <name evidence="1" type="ORF">GCM10011573_29860</name>
</gene>
<accession>A0ABQ1PJG7</accession>